<accession>A0A5C8ZDD6</accession>
<evidence type="ECO:0000256" key="6">
    <source>
        <dbReference type="SAM" id="Phobius"/>
    </source>
</evidence>
<evidence type="ECO:0000256" key="2">
    <source>
        <dbReference type="ARBA" id="ARBA00022692"/>
    </source>
</evidence>
<dbReference type="RefSeq" id="WP_147926883.1">
    <property type="nucleotide sequence ID" value="NZ_VKAC01000007.1"/>
</dbReference>
<name>A0A5C8ZDD6_9ACTN</name>
<sequence>MTFDPGGRIDPGRASRGGGGRRGVAVGGGLGGLLILLVGAYFGLDLSGVVGGQQASSGGGSQQAQAVDGRQAFPECTSGQAANEDVDCRVIATAESLDAVWGQLLPGEYREPELVLFTGAVGTACGDATSEVGPFYCPGDRTAYFDTAFFQELTDRFGASSGPLAQEYVVAHEFGHAVQDQQGLLAAVQGDRAGAESAAVRSELQADCFAGVWAHHATSTPDPDTGRPLLQPLTPTDVSDALSAAASVGDDRIQETATGRTDPETYTHGTAEQRQRWFSTGYDSGDPAACDTSSAQL</sequence>
<keyword evidence="2 6" id="KW-0812">Transmembrane</keyword>
<protein>
    <recommendedName>
        <fullName evidence="9">Neutral zinc metallopeptidase</fullName>
    </recommendedName>
</protein>
<feature type="region of interest" description="Disordered" evidence="5">
    <location>
        <begin position="1"/>
        <end position="21"/>
    </location>
</feature>
<dbReference type="PANTHER" id="PTHR30168:SF0">
    <property type="entry name" value="INNER MEMBRANE PROTEIN"/>
    <property type="match status" value="1"/>
</dbReference>
<keyword evidence="3 6" id="KW-1133">Transmembrane helix</keyword>
<dbReference type="OrthoDB" id="9774900at2"/>
<proteinExistence type="predicted"/>
<evidence type="ECO:0000313" key="8">
    <source>
        <dbReference type="Proteomes" id="UP000321234"/>
    </source>
</evidence>
<dbReference type="InterPro" id="IPR007343">
    <property type="entry name" value="Uncharacterised_pept_Zn_put"/>
</dbReference>
<evidence type="ECO:0000256" key="3">
    <source>
        <dbReference type="ARBA" id="ARBA00022989"/>
    </source>
</evidence>
<evidence type="ECO:0008006" key="9">
    <source>
        <dbReference type="Google" id="ProtNLM"/>
    </source>
</evidence>
<evidence type="ECO:0000256" key="1">
    <source>
        <dbReference type="ARBA" id="ARBA00004167"/>
    </source>
</evidence>
<keyword evidence="8" id="KW-1185">Reference proteome</keyword>
<evidence type="ECO:0000256" key="5">
    <source>
        <dbReference type="SAM" id="MobiDB-lite"/>
    </source>
</evidence>
<keyword evidence="4 6" id="KW-0472">Membrane</keyword>
<dbReference type="SUPFAM" id="SSF55486">
    <property type="entry name" value="Metalloproteases ('zincins'), catalytic domain"/>
    <property type="match status" value="1"/>
</dbReference>
<comment type="caution">
    <text evidence="7">The sequence shown here is derived from an EMBL/GenBank/DDBJ whole genome shotgun (WGS) entry which is preliminary data.</text>
</comment>
<dbReference type="GO" id="GO:0016020">
    <property type="term" value="C:membrane"/>
    <property type="evidence" value="ECO:0007669"/>
    <property type="project" value="UniProtKB-SubCell"/>
</dbReference>
<dbReference type="AlphaFoldDB" id="A0A5C8ZDD6"/>
<comment type="subcellular location">
    <subcellularLocation>
        <location evidence="1">Membrane</location>
        <topology evidence="1">Single-pass membrane protein</topology>
    </subcellularLocation>
</comment>
<gene>
    <name evidence="7" type="ORF">FMM08_13525</name>
</gene>
<reference evidence="7 8" key="1">
    <citation type="submission" date="2019-07" db="EMBL/GenBank/DDBJ databases">
        <title>Quadrisphaera sp. strain DD2A genome sequencing and assembly.</title>
        <authorList>
            <person name="Kim I."/>
        </authorList>
    </citation>
    <scope>NUCLEOTIDE SEQUENCE [LARGE SCALE GENOMIC DNA]</scope>
    <source>
        <strain evidence="7 8">DD2A</strain>
    </source>
</reference>
<evidence type="ECO:0000256" key="4">
    <source>
        <dbReference type="ARBA" id="ARBA00023136"/>
    </source>
</evidence>
<dbReference type="Proteomes" id="UP000321234">
    <property type="component" value="Unassembled WGS sequence"/>
</dbReference>
<feature type="region of interest" description="Disordered" evidence="5">
    <location>
        <begin position="245"/>
        <end position="297"/>
    </location>
</feature>
<dbReference type="Pfam" id="PF04228">
    <property type="entry name" value="Zn_peptidase"/>
    <property type="match status" value="1"/>
</dbReference>
<evidence type="ECO:0000313" key="7">
    <source>
        <dbReference type="EMBL" id="TXR55827.1"/>
    </source>
</evidence>
<feature type="compositionally biased region" description="Basic and acidic residues" evidence="5">
    <location>
        <begin position="261"/>
        <end position="275"/>
    </location>
</feature>
<dbReference type="EMBL" id="VKAC01000007">
    <property type="protein sequence ID" value="TXR55827.1"/>
    <property type="molecule type" value="Genomic_DNA"/>
</dbReference>
<organism evidence="7 8">
    <name type="scientific">Quadrisphaera setariae</name>
    <dbReference type="NCBI Taxonomy" id="2593304"/>
    <lineage>
        <taxon>Bacteria</taxon>
        <taxon>Bacillati</taxon>
        <taxon>Actinomycetota</taxon>
        <taxon>Actinomycetes</taxon>
        <taxon>Kineosporiales</taxon>
        <taxon>Kineosporiaceae</taxon>
        <taxon>Quadrisphaera</taxon>
    </lineage>
</organism>
<feature type="transmembrane region" description="Helical" evidence="6">
    <location>
        <begin position="23"/>
        <end position="44"/>
    </location>
</feature>
<dbReference type="PANTHER" id="PTHR30168">
    <property type="entry name" value="PUTATIVE MEMBRANE PROTEIN YPFJ"/>
    <property type="match status" value="1"/>
</dbReference>